<accession>A0A4U3M6C2</accession>
<dbReference type="CDD" id="cd02883">
    <property type="entry name" value="NUDIX_Hydrolase"/>
    <property type="match status" value="1"/>
</dbReference>
<comment type="cofactor">
    <cofactor evidence="1">
        <name>Mg(2+)</name>
        <dbReference type="ChEBI" id="CHEBI:18420"/>
    </cofactor>
</comment>
<dbReference type="SUPFAM" id="SSF55811">
    <property type="entry name" value="Nudix"/>
    <property type="match status" value="1"/>
</dbReference>
<evidence type="ECO:0000256" key="1">
    <source>
        <dbReference type="ARBA" id="ARBA00001946"/>
    </source>
</evidence>
<name>A0A4U3M6C2_9ACTN</name>
<comment type="similarity">
    <text evidence="2 4">Belongs to the Nudix hydrolase family.</text>
</comment>
<organism evidence="7 8">
    <name type="scientific">Herbidospora galbida</name>
    <dbReference type="NCBI Taxonomy" id="2575442"/>
    <lineage>
        <taxon>Bacteria</taxon>
        <taxon>Bacillati</taxon>
        <taxon>Actinomycetota</taxon>
        <taxon>Actinomycetes</taxon>
        <taxon>Streptosporangiales</taxon>
        <taxon>Streptosporangiaceae</taxon>
        <taxon>Herbidospora</taxon>
    </lineage>
</organism>
<feature type="compositionally biased region" description="Basic and acidic residues" evidence="5">
    <location>
        <begin position="159"/>
        <end position="185"/>
    </location>
</feature>
<gene>
    <name evidence="7" type="ORF">FDA94_32615</name>
</gene>
<evidence type="ECO:0000256" key="2">
    <source>
        <dbReference type="ARBA" id="ARBA00005582"/>
    </source>
</evidence>
<dbReference type="PRINTS" id="PR00502">
    <property type="entry name" value="NUDIXFAMILY"/>
</dbReference>
<feature type="region of interest" description="Disordered" evidence="5">
    <location>
        <begin position="159"/>
        <end position="201"/>
    </location>
</feature>
<dbReference type="PROSITE" id="PS00893">
    <property type="entry name" value="NUDIX_BOX"/>
    <property type="match status" value="1"/>
</dbReference>
<keyword evidence="8" id="KW-1185">Reference proteome</keyword>
<feature type="domain" description="Nudix hydrolase" evidence="6">
    <location>
        <begin position="32"/>
        <end position="158"/>
    </location>
</feature>
<dbReference type="PANTHER" id="PTHR43046">
    <property type="entry name" value="GDP-MANNOSE MANNOSYL HYDROLASE"/>
    <property type="match status" value="1"/>
</dbReference>
<dbReference type="Gene3D" id="3.90.79.10">
    <property type="entry name" value="Nucleoside Triphosphate Pyrophosphohydrolase"/>
    <property type="match status" value="1"/>
</dbReference>
<dbReference type="InterPro" id="IPR015797">
    <property type="entry name" value="NUDIX_hydrolase-like_dom_sf"/>
</dbReference>
<evidence type="ECO:0000256" key="4">
    <source>
        <dbReference type="RuleBase" id="RU003476"/>
    </source>
</evidence>
<evidence type="ECO:0000259" key="6">
    <source>
        <dbReference type="PROSITE" id="PS51462"/>
    </source>
</evidence>
<evidence type="ECO:0000256" key="3">
    <source>
        <dbReference type="ARBA" id="ARBA00022801"/>
    </source>
</evidence>
<dbReference type="OrthoDB" id="9804442at2"/>
<keyword evidence="3 4" id="KW-0378">Hydrolase</keyword>
<comment type="caution">
    <text evidence="7">The sequence shown here is derived from an EMBL/GenBank/DDBJ whole genome shotgun (WGS) entry which is preliminary data.</text>
</comment>
<dbReference type="Pfam" id="PF00293">
    <property type="entry name" value="NUDIX"/>
    <property type="match status" value="1"/>
</dbReference>
<dbReference type="PROSITE" id="PS51462">
    <property type="entry name" value="NUDIX"/>
    <property type="match status" value="1"/>
</dbReference>
<proteinExistence type="inferred from homology"/>
<sequence>MNPIDRFPTVDEKTGNALTGFLPASEGPPLDAPTPAALAAVRCGRHLLLVFDRYRDEWELPGGRIDPGETPLQAAVRELREESGLYLPALTLAGYARFELTRPHRVEYAAVFTGQSSGLHDGFTPNEEIAAIHWWDTTGPPPAGTQILDTTVARHARLESRRREVVDPVDPRHSDQPVEERRVRDGGQVGQEGVDIDALDE</sequence>
<evidence type="ECO:0000313" key="8">
    <source>
        <dbReference type="Proteomes" id="UP000308705"/>
    </source>
</evidence>
<evidence type="ECO:0000256" key="5">
    <source>
        <dbReference type="SAM" id="MobiDB-lite"/>
    </source>
</evidence>
<dbReference type="InterPro" id="IPR020476">
    <property type="entry name" value="Nudix_hydrolase"/>
</dbReference>
<dbReference type="EMBL" id="SZQA01000042">
    <property type="protein sequence ID" value="TKK83729.1"/>
    <property type="molecule type" value="Genomic_DNA"/>
</dbReference>
<dbReference type="AlphaFoldDB" id="A0A4U3M6C2"/>
<dbReference type="PANTHER" id="PTHR43046:SF14">
    <property type="entry name" value="MUTT_NUDIX FAMILY PROTEIN"/>
    <property type="match status" value="1"/>
</dbReference>
<dbReference type="GO" id="GO:0016787">
    <property type="term" value="F:hydrolase activity"/>
    <property type="evidence" value="ECO:0007669"/>
    <property type="project" value="UniProtKB-KW"/>
</dbReference>
<reference evidence="7 8" key="1">
    <citation type="submission" date="2019-04" db="EMBL/GenBank/DDBJ databases">
        <title>Herbidospora sp. NEAU-GS14.nov., a novel actinomycete isolated from soil.</title>
        <authorList>
            <person name="Han L."/>
        </authorList>
    </citation>
    <scope>NUCLEOTIDE SEQUENCE [LARGE SCALE GENOMIC DNA]</scope>
    <source>
        <strain evidence="7 8">NEAU-GS14</strain>
    </source>
</reference>
<dbReference type="InterPro" id="IPR000086">
    <property type="entry name" value="NUDIX_hydrolase_dom"/>
</dbReference>
<dbReference type="InterPro" id="IPR020084">
    <property type="entry name" value="NUDIX_hydrolase_CS"/>
</dbReference>
<protein>
    <submittedName>
        <fullName evidence="7">NUDIX hydrolase</fullName>
    </submittedName>
</protein>
<evidence type="ECO:0000313" key="7">
    <source>
        <dbReference type="EMBL" id="TKK83729.1"/>
    </source>
</evidence>
<dbReference type="Proteomes" id="UP000308705">
    <property type="component" value="Unassembled WGS sequence"/>
</dbReference>